<dbReference type="PANTHER" id="PTHR38032:SF1">
    <property type="entry name" value="RNA-BINDING PROTEIN KHPB N-TERMINAL DOMAIN-CONTAINING PROTEIN"/>
    <property type="match status" value="1"/>
</dbReference>
<dbReference type="AlphaFoldDB" id="A0A160ILS4"/>
<feature type="domain" description="Flagellar Assembly Protein A N-terminal region" evidence="2">
    <location>
        <begin position="29"/>
        <end position="176"/>
    </location>
</feature>
<evidence type="ECO:0000313" key="4">
    <source>
        <dbReference type="Proteomes" id="UP000076623"/>
    </source>
</evidence>
<sequence>MDQWFHIKFENRETVALLQKNGVEIPSGEVTYSKLLAWIESKGIRHGIRNEVLSLVVENLNRFVFPGEIAKGKLPKDGESARLIPSFTNEKKLDTNENEKLDFKRLFTIPTAEFGEILARKQNATEGIAGISVFGKVIPAKKGKDLVVKNGENTVYNESEKCVYASASGEVTFQNNCVNIYPVYRVDGDVSLKTGHIDFVGNVHITGDVPSGFKINAKGDVRVEGVVEAADIISDGSVVIGGGVLGQGKGSVRCGGDFTSLYISQGNVYARGNIMVAQTILHSHCEAESYITCTSGKGNISGGTCIAGNGISANNIGNETNSKTLLYIKTNDRMDKEIIHHEQKILELEKNLEKLTHLKSVLIQKNTEQQTINRIINTISQSKLEMTNHRAEIEKSKNTLKSSIHINSTLHPNVEIAIGKYKRKIQSPYTAAKVFLEEKEIVVHTL</sequence>
<dbReference type="EMBL" id="CP015378">
    <property type="protein sequence ID" value="ANC76887.1"/>
    <property type="molecule type" value="Genomic_DNA"/>
</dbReference>
<reference evidence="3 4" key="1">
    <citation type="submission" date="2016-04" db="EMBL/GenBank/DDBJ databases">
        <title>Complete genome sequence of Fictibacillus phosphorivorans G25-29, a strain toxic to nematodes.</title>
        <authorList>
            <person name="Zheng Z."/>
        </authorList>
    </citation>
    <scope>NUCLEOTIDE SEQUENCE [LARGE SCALE GENOMIC DNA]</scope>
    <source>
        <strain evidence="3 4">G25-29</strain>
    </source>
</reference>
<dbReference type="PANTHER" id="PTHR38032">
    <property type="entry name" value="POLYMERASE-RELATED"/>
    <property type="match status" value="1"/>
</dbReference>
<feature type="coiled-coil region" evidence="1">
    <location>
        <begin position="331"/>
        <end position="399"/>
    </location>
</feature>
<dbReference type="KEGG" id="fpn:ABE65_008760"/>
<name>A0A160ILS4_9BACL</name>
<dbReference type="InterPro" id="IPR005646">
    <property type="entry name" value="FapA"/>
</dbReference>
<dbReference type="Proteomes" id="UP000076623">
    <property type="component" value="Chromosome"/>
</dbReference>
<organism evidence="3 4">
    <name type="scientific">Fictibacillus phosphorivorans</name>
    <dbReference type="NCBI Taxonomy" id="1221500"/>
    <lineage>
        <taxon>Bacteria</taxon>
        <taxon>Bacillati</taxon>
        <taxon>Bacillota</taxon>
        <taxon>Bacilli</taxon>
        <taxon>Bacillales</taxon>
        <taxon>Fictibacillaceae</taxon>
        <taxon>Fictibacillus</taxon>
    </lineage>
</organism>
<dbReference type="STRING" id="1221500.ABE65_008760"/>
<dbReference type="Pfam" id="PF20250">
    <property type="entry name" value="FapA_N"/>
    <property type="match status" value="1"/>
</dbReference>
<accession>A0A160ILS4</accession>
<evidence type="ECO:0000313" key="3">
    <source>
        <dbReference type="EMBL" id="ANC76887.1"/>
    </source>
</evidence>
<proteinExistence type="predicted"/>
<keyword evidence="4" id="KW-1185">Reference proteome</keyword>
<evidence type="ECO:0000256" key="1">
    <source>
        <dbReference type="SAM" id="Coils"/>
    </source>
</evidence>
<dbReference type="InterPro" id="IPR046865">
    <property type="entry name" value="FapA_b_solenoid"/>
</dbReference>
<dbReference type="Pfam" id="PF03961">
    <property type="entry name" value="FapA"/>
    <property type="match status" value="1"/>
</dbReference>
<evidence type="ECO:0000259" key="2">
    <source>
        <dbReference type="Pfam" id="PF20250"/>
    </source>
</evidence>
<protein>
    <recommendedName>
        <fullName evidence="2">Flagellar Assembly Protein A N-terminal region domain-containing protein</fullName>
    </recommendedName>
</protein>
<dbReference type="RefSeq" id="WP_066393714.1">
    <property type="nucleotide sequence ID" value="NZ_CP015378.1"/>
</dbReference>
<dbReference type="InterPro" id="IPR046866">
    <property type="entry name" value="FapA_N"/>
</dbReference>
<keyword evidence="1" id="KW-0175">Coiled coil</keyword>
<gene>
    <name evidence="3" type="ORF">ABE65_008760</name>
</gene>